<feature type="domain" description="O-GlcNAc transferase C-terminal" evidence="6">
    <location>
        <begin position="320"/>
        <end position="499"/>
    </location>
</feature>
<evidence type="ECO:0000256" key="4">
    <source>
        <dbReference type="ARBA" id="ARBA00022737"/>
    </source>
</evidence>
<evidence type="ECO:0000256" key="5">
    <source>
        <dbReference type="ARBA" id="ARBA00022803"/>
    </source>
</evidence>
<dbReference type="PANTHER" id="PTHR44835">
    <property type="entry name" value="UDP-N-ACETYLGLUCOSAMINE--PEPTIDE N-ACETYLGLUCOSAMINYLTRANSFERASE SPINDLY-RELATED"/>
    <property type="match status" value="1"/>
</dbReference>
<dbReference type="Gene3D" id="3.40.50.11380">
    <property type="match status" value="1"/>
</dbReference>
<dbReference type="Pfam" id="PF13844">
    <property type="entry name" value="Glyco_transf_41"/>
    <property type="match status" value="2"/>
</dbReference>
<dbReference type="Proteomes" id="UP000324194">
    <property type="component" value="Chromosome 1"/>
</dbReference>
<dbReference type="KEGG" id="asip:AQUSIP_17860"/>
<keyword evidence="2" id="KW-0328">Glycosyltransferase</keyword>
<comment type="pathway">
    <text evidence="1">Protein modification; protein glycosylation.</text>
</comment>
<evidence type="ECO:0000259" key="6">
    <source>
        <dbReference type="Pfam" id="PF13844"/>
    </source>
</evidence>
<dbReference type="InterPro" id="IPR029489">
    <property type="entry name" value="OGT/SEC/SPY_C"/>
</dbReference>
<evidence type="ECO:0000256" key="3">
    <source>
        <dbReference type="ARBA" id="ARBA00022679"/>
    </source>
</evidence>
<dbReference type="PANTHER" id="PTHR44835:SF1">
    <property type="entry name" value="PROTEIN O-GLCNAC TRANSFERASE"/>
    <property type="match status" value="1"/>
</dbReference>
<keyword evidence="4" id="KW-0677">Repeat</keyword>
<dbReference type="InterPro" id="IPR051939">
    <property type="entry name" value="Glycosyltr_41/O-GlcNAc_trsf"/>
</dbReference>
<keyword evidence="5" id="KW-0802">TPR repeat</keyword>
<evidence type="ECO:0000313" key="7">
    <source>
        <dbReference type="EMBL" id="VVC76473.1"/>
    </source>
</evidence>
<protein>
    <recommendedName>
        <fullName evidence="6">O-GlcNAc transferase C-terminal domain-containing protein</fullName>
    </recommendedName>
</protein>
<organism evidence="7 8">
    <name type="scientific">Aquicella siphonis</name>
    <dbReference type="NCBI Taxonomy" id="254247"/>
    <lineage>
        <taxon>Bacteria</taxon>
        <taxon>Pseudomonadati</taxon>
        <taxon>Pseudomonadota</taxon>
        <taxon>Gammaproteobacteria</taxon>
        <taxon>Legionellales</taxon>
        <taxon>Coxiellaceae</taxon>
        <taxon>Aquicella</taxon>
    </lineage>
</organism>
<keyword evidence="3" id="KW-0808">Transferase</keyword>
<dbReference type="AlphaFoldDB" id="A0A5E4PJ73"/>
<feature type="domain" description="O-GlcNAc transferase C-terminal" evidence="6">
    <location>
        <begin position="141"/>
        <end position="293"/>
    </location>
</feature>
<evidence type="ECO:0000256" key="2">
    <source>
        <dbReference type="ARBA" id="ARBA00022676"/>
    </source>
</evidence>
<reference evidence="7 8" key="1">
    <citation type="submission" date="2019-08" db="EMBL/GenBank/DDBJ databases">
        <authorList>
            <person name="Guy L."/>
        </authorList>
    </citation>
    <scope>NUCLEOTIDE SEQUENCE [LARGE SCALE GENOMIC DNA]</scope>
    <source>
        <strain evidence="7 8">SGT-108</strain>
    </source>
</reference>
<gene>
    <name evidence="7" type="ORF">AQUSIP_17860</name>
</gene>
<keyword evidence="8" id="KW-1185">Reference proteome</keyword>
<name>A0A5E4PJ73_9COXI</name>
<accession>A0A5E4PJ73</accession>
<dbReference type="SUPFAM" id="SSF53756">
    <property type="entry name" value="UDP-Glycosyltransferase/glycogen phosphorylase"/>
    <property type="match status" value="1"/>
</dbReference>
<sequence>MTNEYIKYIQPRAYINALSKRFWFIHSLGLVKPFLPDWLKCNKKHLKHILGKSGYLHVYNIIISSSHNEKEMTLKLANFFSQCGLPDLAAYAYEAYLTFEKNDPNLHIYLQTLMYTSPDIFDHKYIFDAHTKWGKTLVRTPKYMDYPNALTSDRKLKIGYTCHFVTNSTSSTLLLPILKSHNRNKVEIFMYSDQDASQTPDNIRKYAEHWRDTQHLNDDDFCDLIRSDQIDILLELNGHCATNRYRALTRKPAPIQISYYNYSSTSGVPEIDYILVGEEVGIDNLQPYYSETIYHKKGIIIATPISDHFPPVSPPPFLKNGYITFGSFGQAHKVSHKQIQLWCEVLKKVSNSRFYMKANALDCEVVRSVFMNHFINSGIDSHRIILEGGSDYETLLNCYSKLDITLDTYPFGGGTTPIESIIQGVPVITLVGERFCSWHGYNNMHNIGHDEFIAQSSEEFVNKAVNLANDKNKLADYRRTLRSSLANSPRGDMKRFINELEEAYTDMWNTYIESVKTSM</sequence>
<dbReference type="Gene3D" id="3.40.50.2000">
    <property type="entry name" value="Glycogen Phosphorylase B"/>
    <property type="match status" value="1"/>
</dbReference>
<proteinExistence type="predicted"/>
<evidence type="ECO:0000256" key="1">
    <source>
        <dbReference type="ARBA" id="ARBA00004922"/>
    </source>
</evidence>
<dbReference type="GO" id="GO:0016757">
    <property type="term" value="F:glycosyltransferase activity"/>
    <property type="evidence" value="ECO:0007669"/>
    <property type="project" value="UniProtKB-KW"/>
</dbReference>
<dbReference type="EMBL" id="LR699119">
    <property type="protein sequence ID" value="VVC76473.1"/>
    <property type="molecule type" value="Genomic_DNA"/>
</dbReference>
<evidence type="ECO:0000313" key="8">
    <source>
        <dbReference type="Proteomes" id="UP000324194"/>
    </source>
</evidence>